<protein>
    <submittedName>
        <fullName evidence="2">Uncharacterized protein</fullName>
    </submittedName>
</protein>
<feature type="compositionally biased region" description="Basic and acidic residues" evidence="1">
    <location>
        <begin position="165"/>
        <end position="204"/>
    </location>
</feature>
<evidence type="ECO:0000313" key="2">
    <source>
        <dbReference type="EMBL" id="PBC30825.1"/>
    </source>
</evidence>
<dbReference type="Proteomes" id="UP000242457">
    <property type="component" value="Unassembled WGS sequence"/>
</dbReference>
<dbReference type="OrthoDB" id="10513718at2759"/>
<keyword evidence="3" id="KW-1185">Reference proteome</keyword>
<feature type="region of interest" description="Disordered" evidence="1">
    <location>
        <begin position="103"/>
        <end position="127"/>
    </location>
</feature>
<evidence type="ECO:0000256" key="1">
    <source>
        <dbReference type="SAM" id="MobiDB-lite"/>
    </source>
</evidence>
<name>A0A2A3EGD7_APICC</name>
<gene>
    <name evidence="2" type="ORF">APICC_07921</name>
</gene>
<feature type="region of interest" description="Disordered" evidence="1">
    <location>
        <begin position="148"/>
        <end position="205"/>
    </location>
</feature>
<feature type="compositionally biased region" description="Polar residues" evidence="1">
    <location>
        <begin position="153"/>
        <end position="163"/>
    </location>
</feature>
<accession>A0A2A3EGD7</accession>
<organism evidence="2 3">
    <name type="scientific">Apis cerana cerana</name>
    <name type="common">Oriental honeybee</name>
    <dbReference type="NCBI Taxonomy" id="94128"/>
    <lineage>
        <taxon>Eukaryota</taxon>
        <taxon>Metazoa</taxon>
        <taxon>Ecdysozoa</taxon>
        <taxon>Arthropoda</taxon>
        <taxon>Hexapoda</taxon>
        <taxon>Insecta</taxon>
        <taxon>Pterygota</taxon>
        <taxon>Neoptera</taxon>
        <taxon>Endopterygota</taxon>
        <taxon>Hymenoptera</taxon>
        <taxon>Apocrita</taxon>
        <taxon>Aculeata</taxon>
        <taxon>Apoidea</taxon>
        <taxon>Anthophila</taxon>
        <taxon>Apidae</taxon>
        <taxon>Apis</taxon>
    </lineage>
</organism>
<dbReference type="AlphaFoldDB" id="A0A2A3EGD7"/>
<proteinExistence type="predicted"/>
<dbReference type="EMBL" id="KZ288254">
    <property type="protein sequence ID" value="PBC30825.1"/>
    <property type="molecule type" value="Genomic_DNA"/>
</dbReference>
<sequence length="278" mass="31427">MKKGENGSRENIAMLPWKFNVEFDDNNVLSCKLLLGYSYLHKTEYHRHFIHPQDIDNLFSSCASSVVERARFTSESSTFVKNANVPRKVVSFSGQVLSPLEYTKRSRSKKEKSTGSTGEEDSCVAKSHSEQSVFLENGIDDGAAAINERGNKASGSRCDSSWDYSLRDSDRRRGNNSSDDRREAPPVSRDSRKKDRRKEERSLEELLTDTMDEGIRTDPCTSSLYTIYKRSRDNSRNAILTEVDKIQLAGTNSESSGKFVYGTSTERQIIIKDNTMNT</sequence>
<evidence type="ECO:0000313" key="3">
    <source>
        <dbReference type="Proteomes" id="UP000242457"/>
    </source>
</evidence>
<reference evidence="2 3" key="1">
    <citation type="submission" date="2014-07" db="EMBL/GenBank/DDBJ databases">
        <title>Genomic and transcriptomic analysis on Apis cerana provide comprehensive insights into honey bee biology.</title>
        <authorList>
            <person name="Diao Q."/>
            <person name="Sun L."/>
            <person name="Zheng H."/>
            <person name="Zheng H."/>
            <person name="Xu S."/>
            <person name="Wang S."/>
            <person name="Zeng Z."/>
            <person name="Hu F."/>
            <person name="Su S."/>
            <person name="Wu J."/>
        </authorList>
    </citation>
    <scope>NUCLEOTIDE SEQUENCE [LARGE SCALE GENOMIC DNA]</scope>
    <source>
        <tissue evidence="2">Pupae without intestine</tissue>
    </source>
</reference>